<evidence type="ECO:0000313" key="2">
    <source>
        <dbReference type="Proteomes" id="UP000004621"/>
    </source>
</evidence>
<dbReference type="Proteomes" id="UP000004621">
    <property type="component" value="Unassembled WGS sequence"/>
</dbReference>
<accession>A0A9W5ITB3</accession>
<protein>
    <submittedName>
        <fullName evidence="1">Uncharacterized protein</fullName>
    </submittedName>
</protein>
<organism evidence="1 2">
    <name type="scientific">Neisseria subflava NJ9703</name>
    <dbReference type="NCBI Taxonomy" id="546268"/>
    <lineage>
        <taxon>Bacteria</taxon>
        <taxon>Pseudomonadati</taxon>
        <taxon>Pseudomonadota</taxon>
        <taxon>Betaproteobacteria</taxon>
        <taxon>Neisseriales</taxon>
        <taxon>Neisseriaceae</taxon>
        <taxon>Neisseria</taxon>
    </lineage>
</organism>
<evidence type="ECO:0000313" key="1">
    <source>
        <dbReference type="EMBL" id="EFC53355.1"/>
    </source>
</evidence>
<dbReference type="AlphaFoldDB" id="A0A9W5ITB3"/>
<proteinExistence type="predicted"/>
<sequence length="54" mass="6544">MFRYTPFYSSPFWVYAQLSLKPSSSLFRHFKNQPFSLFPNTAYRPSEKYRAQVK</sequence>
<comment type="caution">
    <text evidence="1">The sequence shown here is derived from an EMBL/GenBank/DDBJ whole genome shotgun (WGS) entry which is preliminary data.</text>
</comment>
<gene>
    <name evidence="1" type="ORF">NEISUBOT_03357</name>
</gene>
<reference evidence="1 2" key="1">
    <citation type="submission" date="2010-01" db="EMBL/GenBank/DDBJ databases">
        <authorList>
            <person name="Weinstock G."/>
            <person name="Sodergren E."/>
            <person name="Clifton S."/>
            <person name="Fulton L."/>
            <person name="Fulton B."/>
            <person name="Courtney L."/>
            <person name="Fronick C."/>
            <person name="Harrison M."/>
            <person name="Strong C."/>
            <person name="Farmer C."/>
            <person name="Delahaunty K."/>
            <person name="Markovic C."/>
            <person name="Hall O."/>
            <person name="Minx P."/>
            <person name="Tomlinson C."/>
            <person name="Mitreva M."/>
            <person name="Nelson J."/>
            <person name="Hou S."/>
            <person name="Wollam A."/>
            <person name="Pepin K.H."/>
            <person name="Johnson M."/>
            <person name="Bhonagiri V."/>
            <person name="Nash W.E."/>
            <person name="Warren W."/>
            <person name="Chinwalla A."/>
            <person name="Mardis E.R."/>
            <person name="Wilson R.K."/>
        </authorList>
    </citation>
    <scope>NUCLEOTIDE SEQUENCE [LARGE SCALE GENOMIC DNA]</scope>
    <source>
        <strain evidence="1 2">NJ9703</strain>
    </source>
</reference>
<dbReference type="EMBL" id="ACEO02000001">
    <property type="protein sequence ID" value="EFC53355.1"/>
    <property type="molecule type" value="Genomic_DNA"/>
</dbReference>
<name>A0A9W5ITB3_NEISU</name>